<evidence type="ECO:0000256" key="1">
    <source>
        <dbReference type="ARBA" id="ARBA00006432"/>
    </source>
</evidence>
<dbReference type="RefSeq" id="WP_377912789.1">
    <property type="nucleotide sequence ID" value="NZ_JBHSKS010000003.1"/>
</dbReference>
<proteinExistence type="inferred from homology"/>
<gene>
    <name evidence="3" type="ORF">ACFPIK_04810</name>
</gene>
<keyword evidence="4" id="KW-1185">Reference proteome</keyword>
<organism evidence="3 4">
    <name type="scientific">Algoriphagus aquatilis</name>
    <dbReference type="NCBI Taxonomy" id="490186"/>
    <lineage>
        <taxon>Bacteria</taxon>
        <taxon>Pseudomonadati</taxon>
        <taxon>Bacteroidota</taxon>
        <taxon>Cytophagia</taxon>
        <taxon>Cytophagales</taxon>
        <taxon>Cyclobacteriaceae</taxon>
        <taxon>Algoriphagus</taxon>
    </lineage>
</organism>
<sequence length="377" mass="42250">MCKLTLSCGICYLDKRFLTASYPMFRLHFENQVYSLAEDFEVNPKELPDYVKAAFSFCKSWLIGEKTFSQSTSGSTGIPKQISISREQMEASAKGTGSFFKTDSNSILLCCLNPAYIAGKMMLVRAMVWNCEIHLVEPSSNPLSKVKSDFDFVAMVPLQVQASLEDENSLQKLKSIQHLIIGGAPISAKLKANLVENGIKAWQTFGMTETVSHIALAEIGNKELLYQTLPGVEIGQDSRGALWIKSEMSGPDPIQTNDLIELRSETSFIWLGRVDFVVNSGGIKLFPEHIEQKAEEVIEEIFPGISYFFFGEKYELLGEKLVLFLETTASSSRVKILKDRLADVLGKYELPKKIYFSPKFARTESGKINRLHTFNSQ</sequence>
<dbReference type="Proteomes" id="UP001596163">
    <property type="component" value="Unassembled WGS sequence"/>
</dbReference>
<dbReference type="PANTHER" id="PTHR43201:SF8">
    <property type="entry name" value="ACYL-COA SYNTHETASE FAMILY MEMBER 3"/>
    <property type="match status" value="1"/>
</dbReference>
<dbReference type="SUPFAM" id="SSF56801">
    <property type="entry name" value="Acetyl-CoA synthetase-like"/>
    <property type="match status" value="1"/>
</dbReference>
<protein>
    <submittedName>
        <fullName evidence="3">AMP-binding protein</fullName>
    </submittedName>
</protein>
<dbReference type="Pfam" id="PF00501">
    <property type="entry name" value="AMP-binding"/>
    <property type="match status" value="1"/>
</dbReference>
<dbReference type="InterPro" id="IPR042099">
    <property type="entry name" value="ANL_N_sf"/>
</dbReference>
<name>A0ABW0BTT6_9BACT</name>
<dbReference type="EMBL" id="JBHSKS010000003">
    <property type="protein sequence ID" value="MFC5191076.1"/>
    <property type="molecule type" value="Genomic_DNA"/>
</dbReference>
<comment type="similarity">
    <text evidence="1">Belongs to the ATP-dependent AMP-binding enzyme family.</text>
</comment>
<dbReference type="PANTHER" id="PTHR43201">
    <property type="entry name" value="ACYL-COA SYNTHETASE"/>
    <property type="match status" value="1"/>
</dbReference>
<comment type="caution">
    <text evidence="3">The sequence shown here is derived from an EMBL/GenBank/DDBJ whole genome shotgun (WGS) entry which is preliminary data.</text>
</comment>
<evidence type="ECO:0000259" key="2">
    <source>
        <dbReference type="Pfam" id="PF00501"/>
    </source>
</evidence>
<dbReference type="Gene3D" id="3.40.50.12780">
    <property type="entry name" value="N-terminal domain of ligase-like"/>
    <property type="match status" value="1"/>
</dbReference>
<feature type="domain" description="AMP-dependent synthetase/ligase" evidence="2">
    <location>
        <begin position="72"/>
        <end position="216"/>
    </location>
</feature>
<reference evidence="4" key="1">
    <citation type="journal article" date="2019" name="Int. J. Syst. Evol. Microbiol.">
        <title>The Global Catalogue of Microorganisms (GCM) 10K type strain sequencing project: providing services to taxonomists for standard genome sequencing and annotation.</title>
        <authorList>
            <consortium name="The Broad Institute Genomics Platform"/>
            <consortium name="The Broad Institute Genome Sequencing Center for Infectious Disease"/>
            <person name="Wu L."/>
            <person name="Ma J."/>
        </authorList>
    </citation>
    <scope>NUCLEOTIDE SEQUENCE [LARGE SCALE GENOMIC DNA]</scope>
    <source>
        <strain evidence="4">CGMCC 1.7030</strain>
    </source>
</reference>
<evidence type="ECO:0000313" key="3">
    <source>
        <dbReference type="EMBL" id="MFC5191076.1"/>
    </source>
</evidence>
<dbReference type="Gene3D" id="3.30.300.30">
    <property type="match status" value="1"/>
</dbReference>
<dbReference type="InterPro" id="IPR000873">
    <property type="entry name" value="AMP-dep_synth/lig_dom"/>
</dbReference>
<accession>A0ABW0BTT6</accession>
<evidence type="ECO:0000313" key="4">
    <source>
        <dbReference type="Proteomes" id="UP001596163"/>
    </source>
</evidence>
<dbReference type="InterPro" id="IPR045851">
    <property type="entry name" value="AMP-bd_C_sf"/>
</dbReference>